<evidence type="ECO:0000313" key="6">
    <source>
        <dbReference type="EMBL" id="HIZ46796.1"/>
    </source>
</evidence>
<feature type="binding site" evidence="5">
    <location>
        <position position="63"/>
    </location>
    <ligand>
        <name>a divalent metal cation</name>
        <dbReference type="ChEBI" id="CHEBI:60240"/>
        <label>1</label>
    </ligand>
</feature>
<keyword evidence="4 5" id="KW-0479">Metal-binding</keyword>
<dbReference type="Gene3D" id="3.40.1390.30">
    <property type="entry name" value="NIF3 (NGG1p interacting factor 3)-like"/>
    <property type="match status" value="2"/>
</dbReference>
<dbReference type="SUPFAM" id="SSF102705">
    <property type="entry name" value="NIF3 (NGG1p interacting factor 3)-like"/>
    <property type="match status" value="1"/>
</dbReference>
<comment type="subunit">
    <text evidence="2">Homohexamer.</text>
</comment>
<accession>A0A9D2F0P5</accession>
<dbReference type="GO" id="GO:0046872">
    <property type="term" value="F:metal ion binding"/>
    <property type="evidence" value="ECO:0007669"/>
    <property type="project" value="UniProtKB-KW"/>
</dbReference>
<dbReference type="EMBL" id="DXBM01000060">
    <property type="protein sequence ID" value="HIZ46796.1"/>
    <property type="molecule type" value="Genomic_DNA"/>
</dbReference>
<dbReference type="PANTHER" id="PTHR13799:SF14">
    <property type="entry name" value="GTP CYCLOHYDROLASE 1 TYPE 2 HOMOLOG"/>
    <property type="match status" value="1"/>
</dbReference>
<evidence type="ECO:0000313" key="7">
    <source>
        <dbReference type="Proteomes" id="UP000824062"/>
    </source>
</evidence>
<name>A0A9D2F0P5_9ACTN</name>
<comment type="caution">
    <text evidence="6">The sequence shown here is derived from an EMBL/GenBank/DDBJ whole genome shotgun (WGS) entry which is preliminary data.</text>
</comment>
<evidence type="ECO:0000256" key="1">
    <source>
        <dbReference type="ARBA" id="ARBA00006964"/>
    </source>
</evidence>
<proteinExistence type="inferred from homology"/>
<feature type="binding site" evidence="5">
    <location>
        <position position="104"/>
    </location>
    <ligand>
        <name>a divalent metal cation</name>
        <dbReference type="ChEBI" id="CHEBI:60240"/>
        <label>1</label>
    </ligand>
</feature>
<reference evidence="6" key="2">
    <citation type="submission" date="2021-04" db="EMBL/GenBank/DDBJ databases">
        <authorList>
            <person name="Gilroy R."/>
        </authorList>
    </citation>
    <scope>NUCLEOTIDE SEQUENCE</scope>
    <source>
        <strain evidence="6">ChiHjej12B11-14209</strain>
    </source>
</reference>
<feature type="binding site" evidence="5">
    <location>
        <position position="226"/>
    </location>
    <ligand>
        <name>a divalent metal cation</name>
        <dbReference type="ChEBI" id="CHEBI:60240"/>
        <label>1</label>
    </ligand>
</feature>
<evidence type="ECO:0000256" key="3">
    <source>
        <dbReference type="ARBA" id="ARBA00022112"/>
    </source>
</evidence>
<dbReference type="InterPro" id="IPR036069">
    <property type="entry name" value="DUF34/NIF3_sf"/>
</dbReference>
<reference evidence="6" key="1">
    <citation type="journal article" date="2021" name="PeerJ">
        <title>Extensive microbial diversity within the chicken gut microbiome revealed by metagenomics and culture.</title>
        <authorList>
            <person name="Gilroy R."/>
            <person name="Ravi A."/>
            <person name="Getino M."/>
            <person name="Pursley I."/>
            <person name="Horton D.L."/>
            <person name="Alikhan N.F."/>
            <person name="Baker D."/>
            <person name="Gharbi K."/>
            <person name="Hall N."/>
            <person name="Watson M."/>
            <person name="Adriaenssens E.M."/>
            <person name="Foster-Nyarko E."/>
            <person name="Jarju S."/>
            <person name="Secka A."/>
            <person name="Antonio M."/>
            <person name="Oren A."/>
            <person name="Chaudhuri R.R."/>
            <person name="La Ragione R."/>
            <person name="Hildebrand F."/>
            <person name="Pallen M.J."/>
        </authorList>
    </citation>
    <scope>NUCLEOTIDE SEQUENCE</scope>
    <source>
        <strain evidence="6">ChiHjej12B11-14209</strain>
    </source>
</reference>
<dbReference type="Pfam" id="PF01784">
    <property type="entry name" value="DUF34_NIF3"/>
    <property type="match status" value="1"/>
</dbReference>
<dbReference type="InterPro" id="IPR002678">
    <property type="entry name" value="DUF34/NIF3"/>
</dbReference>
<organism evidence="6 7">
    <name type="scientific">Candidatus Olsenella pullistercoris</name>
    <dbReference type="NCBI Taxonomy" id="2838712"/>
    <lineage>
        <taxon>Bacteria</taxon>
        <taxon>Bacillati</taxon>
        <taxon>Actinomycetota</taxon>
        <taxon>Coriobacteriia</taxon>
        <taxon>Coriobacteriales</taxon>
        <taxon>Atopobiaceae</taxon>
        <taxon>Olsenella</taxon>
    </lineage>
</organism>
<sequence length="260" mass="28291">MRASDVIGLLESQGEWVDRSRTKDQVLCGRPDDELSGVGVCWTATSEILKRAAADGVSLVVSHENPFYLESTSTPLTVRRARERKRLLCARHGITVYRCHDLWDLYPTRGVLDAWALSLGMGEPAERSGFVRLLRNVGLSAREVAQRVASAARACGETGATLVGAPDAHVSTLAVGTGAITDAVRMYELGADACVVSDDGTRSWVEIQWAADEGVPLVIVNHRTSEMPGMWGLRDYLAEQLPGVRVSLYESALRMEHVTA</sequence>
<dbReference type="Proteomes" id="UP000824062">
    <property type="component" value="Unassembled WGS sequence"/>
</dbReference>
<comment type="similarity">
    <text evidence="1">Belongs to the GTP cyclohydrolase I type 2/NIF3 family.</text>
</comment>
<evidence type="ECO:0000256" key="2">
    <source>
        <dbReference type="ARBA" id="ARBA00011643"/>
    </source>
</evidence>
<protein>
    <recommendedName>
        <fullName evidence="3">GTP cyclohydrolase 1 type 2 homolog</fullName>
    </recommendedName>
</protein>
<dbReference type="GO" id="GO:0005737">
    <property type="term" value="C:cytoplasm"/>
    <property type="evidence" value="ECO:0007669"/>
    <property type="project" value="TreeGrafter"/>
</dbReference>
<evidence type="ECO:0000256" key="5">
    <source>
        <dbReference type="PIRSR" id="PIRSR602678-1"/>
    </source>
</evidence>
<dbReference type="AlphaFoldDB" id="A0A9D2F0P5"/>
<dbReference type="PANTHER" id="PTHR13799">
    <property type="entry name" value="NGG1 INTERACTING FACTOR 3"/>
    <property type="match status" value="1"/>
</dbReference>
<feature type="binding site" evidence="5">
    <location>
        <position position="222"/>
    </location>
    <ligand>
        <name>a divalent metal cation</name>
        <dbReference type="ChEBI" id="CHEBI:60240"/>
        <label>1</label>
    </ligand>
</feature>
<evidence type="ECO:0000256" key="4">
    <source>
        <dbReference type="ARBA" id="ARBA00022723"/>
    </source>
</evidence>
<gene>
    <name evidence="6" type="ORF">IAA19_07255</name>
</gene>